<dbReference type="EMBL" id="FOYU01000005">
    <property type="protein sequence ID" value="SFR60566.1"/>
    <property type="molecule type" value="Genomic_DNA"/>
</dbReference>
<reference evidence="2" key="1">
    <citation type="submission" date="2016-10" db="EMBL/GenBank/DDBJ databases">
        <authorList>
            <person name="Varghese N."/>
            <person name="Submissions S."/>
        </authorList>
    </citation>
    <scope>NUCLEOTIDE SEQUENCE [LARGE SCALE GENOMIC DNA]</scope>
    <source>
        <strain evidence="2">CGMCC 1.7285</strain>
    </source>
</reference>
<evidence type="ECO:0000313" key="1">
    <source>
        <dbReference type="EMBL" id="SFR60566.1"/>
    </source>
</evidence>
<keyword evidence="2" id="KW-1185">Reference proteome</keyword>
<dbReference type="AlphaFoldDB" id="A0A1I6I1F0"/>
<proteinExistence type="predicted"/>
<evidence type="ECO:0000313" key="2">
    <source>
        <dbReference type="Proteomes" id="UP000199424"/>
    </source>
</evidence>
<dbReference type="Proteomes" id="UP000199424">
    <property type="component" value="Unassembled WGS sequence"/>
</dbReference>
<sequence>MFTPLLIGIVLIVTAAMMPLPPDTRISELERLRYQHATWWFWQRAVVHYQRKFDIWPPSLEELATTFTLPPAPEFLIGTAEGNRFKLSWLNLTAADIQILSSGLQHPHVNIHDDRIEAVMGNGSASHEIEGVHRYESSPLAANLSLGNHHLLSTRDIYVNEASVALPSTVDRIRSITANMTTLVMNGPVVADKIAPDRLRVDQLSNLLTDINRQYNKLLAYMQSAPDEPSPY</sequence>
<protein>
    <submittedName>
        <fullName evidence="1">Uncharacterized protein</fullName>
    </submittedName>
</protein>
<accession>A0A1I6I1F0</accession>
<name>A0A1I6I1F0_9GAMM</name>
<organism evidence="1 2">
    <name type="scientific">Pseudidiomarina maritima</name>
    <dbReference type="NCBI Taxonomy" id="519453"/>
    <lineage>
        <taxon>Bacteria</taxon>
        <taxon>Pseudomonadati</taxon>
        <taxon>Pseudomonadota</taxon>
        <taxon>Gammaproteobacteria</taxon>
        <taxon>Alteromonadales</taxon>
        <taxon>Idiomarinaceae</taxon>
        <taxon>Pseudidiomarina</taxon>
    </lineage>
</organism>
<gene>
    <name evidence="1" type="ORF">SAMN04488070_2294</name>
</gene>